<reference evidence="11" key="1">
    <citation type="journal article" date="2019" name="Int. J. Syst. Evol. Microbiol.">
        <title>The Global Catalogue of Microorganisms (GCM) 10K type strain sequencing project: providing services to taxonomists for standard genome sequencing and annotation.</title>
        <authorList>
            <consortium name="The Broad Institute Genomics Platform"/>
            <consortium name="The Broad Institute Genome Sequencing Center for Infectious Disease"/>
            <person name="Wu L."/>
            <person name="Ma J."/>
        </authorList>
    </citation>
    <scope>NUCLEOTIDE SEQUENCE [LARGE SCALE GENOMIC DNA]</scope>
    <source>
        <strain evidence="11">NBRC 104970</strain>
    </source>
</reference>
<comment type="function">
    <text evidence="2 8">Catalyzes the phosphorylation of D-fructose 6-phosphate, the first committing step of glycolysis. Uses inorganic phosphate (PPi) as phosphoryl donor instead of ATP like common ATP-dependent phosphofructokinases (ATP-PFKs), which renders the reaction reversible, and can thus function both in glycolysis and gluconeogenesis. Consistently, PPi-PFK can replace the enzymes of both the forward (ATP-PFK) and reverse (fructose-bisphosphatase (FBPase)) reactions.</text>
</comment>
<feature type="binding site" evidence="8">
    <location>
        <position position="242"/>
    </location>
    <ligand>
        <name>substrate</name>
    </ligand>
</feature>
<keyword evidence="4 8" id="KW-0479">Metal-binding</keyword>
<evidence type="ECO:0000256" key="1">
    <source>
        <dbReference type="ARBA" id="ARBA00001946"/>
    </source>
</evidence>
<evidence type="ECO:0000313" key="10">
    <source>
        <dbReference type="EMBL" id="GLS05808.1"/>
    </source>
</evidence>
<feature type="site" description="Important for catalytic activity and substrate specificity; stabilizes the transition state when the phosphoryl donor is PPi; prevents ATP from binding by mimicking the alpha-phosphate group of ATP" evidence="8">
    <location>
        <position position="110"/>
    </location>
</feature>
<feature type="site" description="Important for catalytic activity; stabilizes the transition state when the phosphoryl donor is PPi" evidence="8">
    <location>
        <position position="136"/>
    </location>
</feature>
<comment type="pathway">
    <text evidence="8">Carbohydrate degradation; glycolysis; D-glyceraldehyde 3-phosphate and glycerone phosphate from D-glucose: step 3/4.</text>
</comment>
<comment type="cofactor">
    <cofactor evidence="1 8">
        <name>Mg(2+)</name>
        <dbReference type="ChEBI" id="CHEBI:18420"/>
    </cofactor>
</comment>
<comment type="caution">
    <text evidence="8">Lacks conserved residue(s) required for the propagation of feature annotation.</text>
</comment>
<dbReference type="PANTHER" id="PTHR45770">
    <property type="entry name" value="ATP-DEPENDENT 6-PHOSPHOFRUCTOKINASE 1"/>
    <property type="match status" value="1"/>
</dbReference>
<keyword evidence="6 8" id="KW-0460">Magnesium</keyword>
<proteinExistence type="inferred from homology"/>
<feature type="active site" description="Proton acceptor" evidence="8">
    <location>
        <position position="139"/>
    </location>
</feature>
<comment type="catalytic activity">
    <reaction evidence="7 8">
        <text>beta-D-fructose 6-phosphate + diphosphate = beta-D-fructose 1,6-bisphosphate + phosphate + H(+)</text>
        <dbReference type="Rhea" id="RHEA:13613"/>
        <dbReference type="ChEBI" id="CHEBI:15378"/>
        <dbReference type="ChEBI" id="CHEBI:32966"/>
        <dbReference type="ChEBI" id="CHEBI:33019"/>
        <dbReference type="ChEBI" id="CHEBI:43474"/>
        <dbReference type="ChEBI" id="CHEBI:57634"/>
        <dbReference type="EC" id="2.7.1.90"/>
    </reaction>
</comment>
<feature type="binding site" evidence="8">
    <location>
        <begin position="292"/>
        <end position="295"/>
    </location>
    <ligand>
        <name>substrate</name>
    </ligand>
</feature>
<evidence type="ECO:0000256" key="2">
    <source>
        <dbReference type="ARBA" id="ARBA00003138"/>
    </source>
</evidence>
<dbReference type="InterPro" id="IPR035966">
    <property type="entry name" value="PKF_sf"/>
</dbReference>
<gene>
    <name evidence="8 10" type="primary">pfp</name>
    <name evidence="10" type="ORF">GCM10007860_29660</name>
</gene>
<evidence type="ECO:0000256" key="5">
    <source>
        <dbReference type="ARBA" id="ARBA00022777"/>
    </source>
</evidence>
<evidence type="ECO:0000256" key="7">
    <source>
        <dbReference type="ARBA" id="ARBA00048072"/>
    </source>
</evidence>
<dbReference type="InterPro" id="IPR050929">
    <property type="entry name" value="PFKA"/>
</dbReference>
<dbReference type="PRINTS" id="PR00476">
    <property type="entry name" value="PHFRCTKINASE"/>
</dbReference>
<keyword evidence="8" id="KW-0324">Glycolysis</keyword>
<sequence length="417" mass="44817">MPKNALYAQSGGVTPVINASAFGVISAARRHRDRIGSVFAARNGILGALDEVLIDTAQLTDEMMVQLKYTPGGAFGSCRHKLRHGAELKRLFEVFEAYDIGYFFYNGGGDSADTCLKVAEFAQYHGIDLTAVHVPKTIDNDLPLTDCSPGFGSVAKYVATSAREAGLDTASMAASSTRVFILEVMGRHAGWIAASAGLASADAFGAPHLLLTPEVPFEAGRFLRKVDETIARVGYCVVVAAEGIRDTHGVFLAESGAVDAFGHAQLGGVAPILAGLVKQHLNQKCHWAVADYLQRSARHLASATDLAHAVAVGETAVAYALAGIRSVMPAIVREDNEPYRWRIEPVPLADVANHEKPLPLDFLTSDGFHLSPRGREYFAPLIQGEAPPPFRDGLPDYPQWQFVTHDKKLPGFDPSRG</sequence>
<evidence type="ECO:0000256" key="8">
    <source>
        <dbReference type="HAMAP-Rule" id="MF_01978"/>
    </source>
</evidence>
<evidence type="ECO:0000313" key="11">
    <source>
        <dbReference type="Proteomes" id="UP001156836"/>
    </source>
</evidence>
<comment type="similarity">
    <text evidence="8">Belongs to the phosphofructokinase type A (PFKA) family. PPi-dependent PFK group II subfamily. Clade 'B2' sub-subfamily.</text>
</comment>
<dbReference type="EC" id="2.7.1.90" evidence="8"/>
<keyword evidence="5 8" id="KW-0418">Kinase</keyword>
<protein>
    <recommendedName>
        <fullName evidence="8">Pyrophosphate--fructose 6-phosphate 1-phosphotransferase</fullName>
        <ecNumber evidence="8">2.7.1.90</ecNumber>
    </recommendedName>
    <alternativeName>
        <fullName evidence="8">6-phosphofructokinase, pyrophosphate dependent</fullName>
    </alternativeName>
    <alternativeName>
        <fullName evidence="8">PPi-dependent phosphofructokinase</fullName>
        <shortName evidence="8">PPi-PFK</shortName>
    </alternativeName>
    <alternativeName>
        <fullName evidence="8">Pyrophosphate-dependent 6-phosphofructose-1-kinase</fullName>
    </alternativeName>
</protein>
<feature type="binding site" evidence="8">
    <location>
        <position position="12"/>
    </location>
    <ligand>
        <name>diphosphate</name>
        <dbReference type="ChEBI" id="CHEBI:33019"/>
    </ligand>
</feature>
<dbReference type="Proteomes" id="UP001156836">
    <property type="component" value="Unassembled WGS sequence"/>
</dbReference>
<dbReference type="SUPFAM" id="SSF53784">
    <property type="entry name" value="Phosphofructokinase"/>
    <property type="match status" value="1"/>
</dbReference>
<keyword evidence="11" id="KW-1185">Reference proteome</keyword>
<accession>A0ABQ6C0U5</accession>
<keyword evidence="8" id="KW-0963">Cytoplasm</keyword>
<comment type="subcellular location">
    <subcellularLocation>
        <location evidence="8">Cytoplasm</location>
    </subcellularLocation>
</comment>
<dbReference type="InterPro" id="IPR011404">
    <property type="entry name" value="PPi-PFK"/>
</dbReference>
<organism evidence="10 11">
    <name type="scientific">Chitiniphilus shinanonensis</name>
    <dbReference type="NCBI Taxonomy" id="553088"/>
    <lineage>
        <taxon>Bacteria</taxon>
        <taxon>Pseudomonadati</taxon>
        <taxon>Pseudomonadota</taxon>
        <taxon>Betaproteobacteria</taxon>
        <taxon>Neisseriales</taxon>
        <taxon>Chitinibacteraceae</taxon>
        <taxon>Chitiniphilus</taxon>
    </lineage>
</organism>
<dbReference type="InterPro" id="IPR022953">
    <property type="entry name" value="ATP_PFK"/>
</dbReference>
<dbReference type="HAMAP" id="MF_01978">
    <property type="entry name" value="Phosphofructokinase_II_B2"/>
    <property type="match status" value="1"/>
</dbReference>
<dbReference type="Pfam" id="PF00365">
    <property type="entry name" value="PFK"/>
    <property type="match status" value="1"/>
</dbReference>
<comment type="caution">
    <text evidence="10">The sequence shown here is derived from an EMBL/GenBank/DDBJ whole genome shotgun (WGS) entry which is preliminary data.</text>
</comment>
<evidence type="ECO:0000256" key="6">
    <source>
        <dbReference type="ARBA" id="ARBA00022842"/>
    </source>
</evidence>
<evidence type="ECO:0000256" key="3">
    <source>
        <dbReference type="ARBA" id="ARBA00022679"/>
    </source>
</evidence>
<dbReference type="Gene3D" id="3.40.50.460">
    <property type="entry name" value="Phosphofructokinase domain"/>
    <property type="match status" value="1"/>
</dbReference>
<dbReference type="RefSeq" id="WP_018748893.1">
    <property type="nucleotide sequence ID" value="NZ_BSOZ01000066.1"/>
</dbReference>
<dbReference type="PIRSF" id="PIRSF036483">
    <property type="entry name" value="PFK_XF0274"/>
    <property type="match status" value="1"/>
</dbReference>
<dbReference type="InterPro" id="IPR000023">
    <property type="entry name" value="Phosphofructokinase_dom"/>
</dbReference>
<dbReference type="Gene3D" id="3.40.50.450">
    <property type="match status" value="1"/>
</dbReference>
<dbReference type="NCBIfam" id="NF010675">
    <property type="entry name" value="PRK14072.1"/>
    <property type="match status" value="1"/>
</dbReference>
<feature type="domain" description="Phosphofructokinase" evidence="9">
    <location>
        <begin position="7"/>
        <end position="318"/>
    </location>
</feature>
<keyword evidence="3 8" id="KW-0808">Transferase</keyword>
<comment type="activity regulation">
    <text evidence="8">Non-allosteric.</text>
</comment>
<feature type="binding site" evidence="8">
    <location>
        <begin position="137"/>
        <end position="139"/>
    </location>
    <ligand>
        <name>substrate</name>
    </ligand>
</feature>
<evidence type="ECO:0000259" key="9">
    <source>
        <dbReference type="Pfam" id="PF00365"/>
    </source>
</evidence>
<feature type="binding site" evidence="8">
    <location>
        <begin position="185"/>
        <end position="187"/>
    </location>
    <ligand>
        <name>substrate</name>
    </ligand>
</feature>
<evidence type="ECO:0000256" key="4">
    <source>
        <dbReference type="ARBA" id="ARBA00022723"/>
    </source>
</evidence>
<comment type="subunit">
    <text evidence="8">Homodimer.</text>
</comment>
<name>A0ABQ6C0U5_9NEIS</name>
<dbReference type="EMBL" id="BSOZ01000066">
    <property type="protein sequence ID" value="GLS05808.1"/>
    <property type="molecule type" value="Genomic_DNA"/>
</dbReference>